<keyword evidence="1" id="KW-0677">Repeat</keyword>
<dbReference type="Proteomes" id="UP000054047">
    <property type="component" value="Unassembled WGS sequence"/>
</dbReference>
<keyword evidence="5" id="KW-1185">Reference proteome</keyword>
<feature type="domain" description="Nematode cuticle collagen N-terminal" evidence="3">
    <location>
        <begin position="13"/>
        <end position="63"/>
    </location>
</feature>
<accession>A0A0C2G7N0</accession>
<dbReference type="SMART" id="SM01088">
    <property type="entry name" value="Col_cuticle_N"/>
    <property type="match status" value="1"/>
</dbReference>
<evidence type="ECO:0000256" key="2">
    <source>
        <dbReference type="SAM" id="Phobius"/>
    </source>
</evidence>
<keyword evidence="2" id="KW-0472">Membrane</keyword>
<reference evidence="4 5" key="1">
    <citation type="submission" date="2013-12" db="EMBL/GenBank/DDBJ databases">
        <title>Draft genome of the parsitic nematode Ancylostoma duodenale.</title>
        <authorList>
            <person name="Mitreva M."/>
        </authorList>
    </citation>
    <scope>NUCLEOTIDE SEQUENCE [LARGE SCALE GENOMIC DNA]</scope>
    <source>
        <strain evidence="4 5">Zhejiang</strain>
    </source>
</reference>
<proteinExistence type="predicted"/>
<evidence type="ECO:0000256" key="1">
    <source>
        <dbReference type="ARBA" id="ARBA00022737"/>
    </source>
</evidence>
<sequence length="84" mass="9509">MDVVDIKLKAYRLVAYSAVVFSVASVFSICVTLPMIYHFAESSKIRLNKEANYCRVSDLYYLVYEQLSSGNSEVEAYGHSAQQK</sequence>
<dbReference type="OrthoDB" id="5875473at2759"/>
<protein>
    <recommendedName>
        <fullName evidence="3">Nematode cuticle collagen N-terminal domain-containing protein</fullName>
    </recommendedName>
</protein>
<dbReference type="AlphaFoldDB" id="A0A0C2G7N0"/>
<gene>
    <name evidence="4" type="ORF">ANCDUO_14956</name>
</gene>
<dbReference type="Pfam" id="PF01484">
    <property type="entry name" value="Col_cuticle_N"/>
    <property type="match status" value="1"/>
</dbReference>
<evidence type="ECO:0000313" key="5">
    <source>
        <dbReference type="Proteomes" id="UP000054047"/>
    </source>
</evidence>
<dbReference type="GO" id="GO:0042302">
    <property type="term" value="F:structural constituent of cuticle"/>
    <property type="evidence" value="ECO:0007669"/>
    <property type="project" value="InterPro"/>
</dbReference>
<keyword evidence="2" id="KW-0812">Transmembrane</keyword>
<keyword evidence="2" id="KW-1133">Transmembrane helix</keyword>
<evidence type="ECO:0000259" key="3">
    <source>
        <dbReference type="SMART" id="SM01088"/>
    </source>
</evidence>
<feature type="transmembrane region" description="Helical" evidence="2">
    <location>
        <begin position="13"/>
        <end position="37"/>
    </location>
</feature>
<evidence type="ECO:0000313" key="4">
    <source>
        <dbReference type="EMBL" id="KIH54894.1"/>
    </source>
</evidence>
<name>A0A0C2G7N0_9BILA</name>
<dbReference type="EMBL" id="KN738278">
    <property type="protein sequence ID" value="KIH54894.1"/>
    <property type="molecule type" value="Genomic_DNA"/>
</dbReference>
<dbReference type="InterPro" id="IPR002486">
    <property type="entry name" value="Col_cuticle_N"/>
</dbReference>
<organism evidence="4 5">
    <name type="scientific">Ancylostoma duodenale</name>
    <dbReference type="NCBI Taxonomy" id="51022"/>
    <lineage>
        <taxon>Eukaryota</taxon>
        <taxon>Metazoa</taxon>
        <taxon>Ecdysozoa</taxon>
        <taxon>Nematoda</taxon>
        <taxon>Chromadorea</taxon>
        <taxon>Rhabditida</taxon>
        <taxon>Rhabditina</taxon>
        <taxon>Rhabditomorpha</taxon>
        <taxon>Strongyloidea</taxon>
        <taxon>Ancylostomatidae</taxon>
        <taxon>Ancylostomatinae</taxon>
        <taxon>Ancylostoma</taxon>
    </lineage>
</organism>